<dbReference type="WBParaSite" id="ASIM_0000611701-mRNA-1">
    <property type="protein sequence ID" value="ASIM_0000611701-mRNA-1"/>
    <property type="gene ID" value="ASIM_0000611701"/>
</dbReference>
<dbReference type="EMBL" id="UYRR01012175">
    <property type="protein sequence ID" value="VDK26237.1"/>
    <property type="molecule type" value="Genomic_DNA"/>
</dbReference>
<proteinExistence type="predicted"/>
<reference evidence="11" key="1">
    <citation type="submission" date="2017-02" db="UniProtKB">
        <authorList>
            <consortium name="WormBaseParasite"/>
        </authorList>
    </citation>
    <scope>IDENTIFICATION</scope>
</reference>
<dbReference type="GO" id="GO:0005769">
    <property type="term" value="C:early endosome"/>
    <property type="evidence" value="ECO:0007669"/>
    <property type="project" value="TreeGrafter"/>
</dbReference>
<comment type="subcellular location">
    <subcellularLocation>
        <location evidence="1">Membrane</location>
        <topology evidence="1">Multi-pass membrane protein</topology>
    </subcellularLocation>
</comment>
<protein>
    <submittedName>
        <fullName evidence="11">Chloride channel protein</fullName>
    </submittedName>
</protein>
<dbReference type="PANTHER" id="PTHR45711:SF6">
    <property type="entry name" value="CHLORIDE CHANNEL PROTEIN"/>
    <property type="match status" value="1"/>
</dbReference>
<evidence type="ECO:0000313" key="11">
    <source>
        <dbReference type="WBParaSite" id="ASIM_0000611701-mRNA-1"/>
    </source>
</evidence>
<keyword evidence="10" id="KW-1185">Reference proteome</keyword>
<dbReference type="AlphaFoldDB" id="A0A0M3JES1"/>
<dbReference type="InterPro" id="IPR001807">
    <property type="entry name" value="ClC"/>
</dbReference>
<dbReference type="InterPro" id="IPR014743">
    <property type="entry name" value="Cl-channel_core"/>
</dbReference>
<evidence type="ECO:0000256" key="5">
    <source>
        <dbReference type="ARBA" id="ARBA00023065"/>
    </source>
</evidence>
<gene>
    <name evidence="9" type="ORF">ASIM_LOCUS5900</name>
</gene>
<reference evidence="9 10" key="2">
    <citation type="submission" date="2018-11" db="EMBL/GenBank/DDBJ databases">
        <authorList>
            <consortium name="Pathogen Informatics"/>
        </authorList>
    </citation>
    <scope>NUCLEOTIDE SEQUENCE [LARGE SCALE GENOMIC DNA]</scope>
</reference>
<keyword evidence="6 8" id="KW-0472">Membrane</keyword>
<keyword evidence="5" id="KW-0406">Ion transport</keyword>
<organism evidence="11">
    <name type="scientific">Anisakis simplex</name>
    <name type="common">Herring worm</name>
    <dbReference type="NCBI Taxonomy" id="6269"/>
    <lineage>
        <taxon>Eukaryota</taxon>
        <taxon>Metazoa</taxon>
        <taxon>Ecdysozoa</taxon>
        <taxon>Nematoda</taxon>
        <taxon>Chromadorea</taxon>
        <taxon>Rhabditida</taxon>
        <taxon>Spirurina</taxon>
        <taxon>Ascaridomorpha</taxon>
        <taxon>Ascaridoidea</taxon>
        <taxon>Anisakidae</taxon>
        <taxon>Anisakis</taxon>
        <taxon>Anisakis simplex complex</taxon>
    </lineage>
</organism>
<evidence type="ECO:0000313" key="9">
    <source>
        <dbReference type="EMBL" id="VDK26237.1"/>
    </source>
</evidence>
<feature type="transmembrane region" description="Helical" evidence="8">
    <location>
        <begin position="6"/>
        <end position="29"/>
    </location>
</feature>
<evidence type="ECO:0000313" key="10">
    <source>
        <dbReference type="Proteomes" id="UP000267096"/>
    </source>
</evidence>
<evidence type="ECO:0000256" key="7">
    <source>
        <dbReference type="ARBA" id="ARBA00023214"/>
    </source>
</evidence>
<dbReference type="Pfam" id="PF00654">
    <property type="entry name" value="Voltage_CLC"/>
    <property type="match status" value="1"/>
</dbReference>
<keyword evidence="7" id="KW-0868">Chloride</keyword>
<name>A0A0M3JES1_ANISI</name>
<dbReference type="GO" id="GO:0005886">
    <property type="term" value="C:plasma membrane"/>
    <property type="evidence" value="ECO:0007669"/>
    <property type="project" value="TreeGrafter"/>
</dbReference>
<sequence>MPGLYAMVGAAAALGGVTRMTVSLVVIMFELTGSLEFIVPTMVAVMFAKWVGDAIYKLVSGLWSASC</sequence>
<evidence type="ECO:0000256" key="1">
    <source>
        <dbReference type="ARBA" id="ARBA00004141"/>
    </source>
</evidence>
<dbReference type="PANTHER" id="PTHR45711">
    <property type="entry name" value="CHLORIDE CHANNEL PROTEIN"/>
    <property type="match status" value="1"/>
</dbReference>
<evidence type="ECO:0000256" key="4">
    <source>
        <dbReference type="ARBA" id="ARBA00022989"/>
    </source>
</evidence>
<keyword evidence="4 8" id="KW-1133">Transmembrane helix</keyword>
<accession>A0A0M3JES1</accession>
<dbReference type="SUPFAM" id="SSF81340">
    <property type="entry name" value="Clc chloride channel"/>
    <property type="match status" value="1"/>
</dbReference>
<evidence type="ECO:0000256" key="8">
    <source>
        <dbReference type="SAM" id="Phobius"/>
    </source>
</evidence>
<dbReference type="OrthoDB" id="2433935at2759"/>
<dbReference type="GO" id="GO:0005247">
    <property type="term" value="F:voltage-gated chloride channel activity"/>
    <property type="evidence" value="ECO:0007669"/>
    <property type="project" value="TreeGrafter"/>
</dbReference>
<evidence type="ECO:0000256" key="2">
    <source>
        <dbReference type="ARBA" id="ARBA00022448"/>
    </source>
</evidence>
<evidence type="ECO:0000256" key="6">
    <source>
        <dbReference type="ARBA" id="ARBA00023136"/>
    </source>
</evidence>
<dbReference type="GO" id="GO:0008021">
    <property type="term" value="C:synaptic vesicle"/>
    <property type="evidence" value="ECO:0007669"/>
    <property type="project" value="TreeGrafter"/>
</dbReference>
<keyword evidence="2" id="KW-0813">Transport</keyword>
<evidence type="ECO:0000256" key="3">
    <source>
        <dbReference type="ARBA" id="ARBA00022692"/>
    </source>
</evidence>
<dbReference type="GO" id="GO:0005794">
    <property type="term" value="C:Golgi apparatus"/>
    <property type="evidence" value="ECO:0007669"/>
    <property type="project" value="TreeGrafter"/>
</dbReference>
<dbReference type="PRINTS" id="PR00762">
    <property type="entry name" value="CLCHANNEL"/>
</dbReference>
<keyword evidence="3 8" id="KW-0812">Transmembrane</keyword>
<dbReference type="Proteomes" id="UP000267096">
    <property type="component" value="Unassembled WGS sequence"/>
</dbReference>
<dbReference type="Gene3D" id="1.10.3080.10">
    <property type="entry name" value="Clc chloride channel"/>
    <property type="match status" value="1"/>
</dbReference>